<keyword evidence="1" id="KW-0472">Membrane</keyword>
<feature type="transmembrane region" description="Helical" evidence="1">
    <location>
        <begin position="107"/>
        <end position="133"/>
    </location>
</feature>
<dbReference type="Proteomes" id="UP000031246">
    <property type="component" value="Unassembled WGS sequence"/>
</dbReference>
<feature type="transmembrane region" description="Helical" evidence="1">
    <location>
        <begin position="145"/>
        <end position="169"/>
    </location>
</feature>
<dbReference type="EMBL" id="JSYN01000015">
    <property type="protein sequence ID" value="KIA93406.1"/>
    <property type="molecule type" value="Genomic_DNA"/>
</dbReference>
<feature type="transmembrane region" description="Helical" evidence="1">
    <location>
        <begin position="190"/>
        <end position="210"/>
    </location>
</feature>
<organism evidence="2 3">
    <name type="scientific">Pedobacter kyungheensis</name>
    <dbReference type="NCBI Taxonomy" id="1069985"/>
    <lineage>
        <taxon>Bacteria</taxon>
        <taxon>Pseudomonadati</taxon>
        <taxon>Bacteroidota</taxon>
        <taxon>Sphingobacteriia</taxon>
        <taxon>Sphingobacteriales</taxon>
        <taxon>Sphingobacteriaceae</taxon>
        <taxon>Pedobacter</taxon>
    </lineage>
</organism>
<comment type="caution">
    <text evidence="2">The sequence shown here is derived from an EMBL/GenBank/DDBJ whole genome shotgun (WGS) entry which is preliminary data.</text>
</comment>
<keyword evidence="3" id="KW-1185">Reference proteome</keyword>
<evidence type="ECO:0000256" key="1">
    <source>
        <dbReference type="SAM" id="Phobius"/>
    </source>
</evidence>
<protein>
    <recommendedName>
        <fullName evidence="4">Beta-carotene 15,15'-monooxygenase</fullName>
    </recommendedName>
</protein>
<keyword evidence="1" id="KW-0812">Transmembrane</keyword>
<feature type="transmembrane region" description="Helical" evidence="1">
    <location>
        <begin position="57"/>
        <end position="78"/>
    </location>
</feature>
<proteinExistence type="predicted"/>
<reference evidence="2 3" key="1">
    <citation type="submission" date="2014-10" db="EMBL/GenBank/DDBJ databases">
        <title>Pedobacter Kyungheensis.</title>
        <authorList>
            <person name="Anderson B.M."/>
            <person name="Newman J.D."/>
        </authorList>
    </citation>
    <scope>NUCLEOTIDE SEQUENCE [LARGE SCALE GENOMIC DNA]</scope>
    <source>
        <strain evidence="2 3">KACC 16221</strain>
    </source>
</reference>
<evidence type="ECO:0000313" key="3">
    <source>
        <dbReference type="Proteomes" id="UP000031246"/>
    </source>
</evidence>
<dbReference type="RefSeq" id="WP_039476802.1">
    <property type="nucleotide sequence ID" value="NZ_JSYN01000015.1"/>
</dbReference>
<accession>A0A0C1D801</accession>
<dbReference type="OrthoDB" id="752539at2"/>
<name>A0A0C1D801_9SPHI</name>
<feature type="transmembrane region" description="Helical" evidence="1">
    <location>
        <begin position="216"/>
        <end position="242"/>
    </location>
</feature>
<dbReference type="AlphaFoldDB" id="A0A0C1D801"/>
<keyword evidence="1" id="KW-1133">Transmembrane helix</keyword>
<gene>
    <name evidence="2" type="ORF">OC25_13320</name>
</gene>
<evidence type="ECO:0000313" key="2">
    <source>
        <dbReference type="EMBL" id="KIA93406.1"/>
    </source>
</evidence>
<sequence>MINYLKESTFAVNDVIQKAWSITRKHYFSIATLCFLMFITASASSLMAFFIKDVSKALSIIMVIIFVLLYFTINLSLFKYIFHLMDDEEGDVKIVDTLPTRQQIIRFLVATLYFVACIFGVYLVVILVAFPFIYTGINVAIVKNVAVSVGIIAIFITWLRISFFPFFIIDKNATPFDSIKLSLATTKGNFTKILLLLVVLGGGYLIYLLLNYLQWPLVAFIVNILSSFIIVPLSSVALTVAYRKISSEYKGDEHPDILHNIV</sequence>
<feature type="transmembrane region" description="Helical" evidence="1">
    <location>
        <begin position="27"/>
        <end position="51"/>
    </location>
</feature>
<evidence type="ECO:0008006" key="4">
    <source>
        <dbReference type="Google" id="ProtNLM"/>
    </source>
</evidence>